<accession>A0A6L2P3K1</accession>
<name>A0A6L2P3K1_TANCI</name>
<organism evidence="3">
    <name type="scientific">Tanacetum cinerariifolium</name>
    <name type="common">Dalmatian daisy</name>
    <name type="synonym">Chrysanthemum cinerariifolium</name>
    <dbReference type="NCBI Taxonomy" id="118510"/>
    <lineage>
        <taxon>Eukaryota</taxon>
        <taxon>Viridiplantae</taxon>
        <taxon>Streptophyta</taxon>
        <taxon>Embryophyta</taxon>
        <taxon>Tracheophyta</taxon>
        <taxon>Spermatophyta</taxon>
        <taxon>Magnoliopsida</taxon>
        <taxon>eudicotyledons</taxon>
        <taxon>Gunneridae</taxon>
        <taxon>Pentapetalae</taxon>
        <taxon>asterids</taxon>
        <taxon>campanulids</taxon>
        <taxon>Asterales</taxon>
        <taxon>Asteraceae</taxon>
        <taxon>Asteroideae</taxon>
        <taxon>Anthemideae</taxon>
        <taxon>Anthemidinae</taxon>
        <taxon>Tanacetum</taxon>
    </lineage>
</organism>
<feature type="region of interest" description="Disordered" evidence="1">
    <location>
        <begin position="98"/>
        <end position="124"/>
    </location>
</feature>
<reference evidence="3" key="1">
    <citation type="journal article" date="2019" name="Sci. Rep.">
        <title>Draft genome of Tanacetum cinerariifolium, the natural source of mosquito coil.</title>
        <authorList>
            <person name="Yamashiro T."/>
            <person name="Shiraishi A."/>
            <person name="Satake H."/>
            <person name="Nakayama K."/>
        </authorList>
    </citation>
    <scope>NUCLEOTIDE SEQUENCE</scope>
</reference>
<evidence type="ECO:0000256" key="1">
    <source>
        <dbReference type="SAM" id="MobiDB-lite"/>
    </source>
</evidence>
<comment type="caution">
    <text evidence="3">The sequence shown here is derived from an EMBL/GenBank/DDBJ whole genome shotgun (WGS) entry which is preliminary data.</text>
</comment>
<feature type="domain" description="Reverse transcriptase Ty1/copia-type" evidence="2">
    <location>
        <begin position="270"/>
        <end position="404"/>
    </location>
</feature>
<dbReference type="Pfam" id="PF07727">
    <property type="entry name" value="RVT_2"/>
    <property type="match status" value="1"/>
</dbReference>
<dbReference type="SUPFAM" id="SSF56672">
    <property type="entry name" value="DNA/RNA polymerases"/>
    <property type="match status" value="1"/>
</dbReference>
<dbReference type="EMBL" id="BKCJ010010763">
    <property type="protein sequence ID" value="GEU93040.1"/>
    <property type="molecule type" value="Genomic_DNA"/>
</dbReference>
<proteinExistence type="predicted"/>
<protein>
    <recommendedName>
        <fullName evidence="2">Reverse transcriptase Ty1/copia-type domain-containing protein</fullName>
    </recommendedName>
</protein>
<evidence type="ECO:0000313" key="3">
    <source>
        <dbReference type="EMBL" id="GEU93040.1"/>
    </source>
</evidence>
<dbReference type="AlphaFoldDB" id="A0A6L2P3K1"/>
<gene>
    <name evidence="3" type="ORF">Tci_065018</name>
</gene>
<dbReference type="InterPro" id="IPR013103">
    <property type="entry name" value="RVT_2"/>
</dbReference>
<dbReference type="CDD" id="cd09272">
    <property type="entry name" value="RNase_HI_RT_Ty1"/>
    <property type="match status" value="1"/>
</dbReference>
<sequence length="547" mass="61019">MFDIDYLTDSLNYSRVSSTNLTVGFQGATPSNAGKEEVDHLGLAFSSLNLMLGVGTASIGFFVSVGSTPPVSAGSTPLTSSCASPIFADRHSITAGKSHVSAGRPTSFSSRPVSAGRPSGSADRTPVPACRILGKFTASASSERFPRASNVELLDIHDGLKFFDCPKSGIFTSSFYDEEFPGLDANNLESSLDVSSTITKRIHNIHPTSQVLGDISSPVQTKRQSEMQQFRNQKVWVLVTLPDEKRAIGTKWILKNKKDARGIVCRNKARIEAIRLFLAFASFMGFRVYQMDVKSAFLYEKIAKEIYVTQPRGFEDPDHPKKVYKVVKALYGLHQAPRAWYERLSTFLLKHGYRRGIIDKTLFIKKDSKDIMLVQVYVNDIIFGSTRKDWCEEFETLMQNNSKLASTPFEPQKIREKNVPDEPISVHLYRSMIGCLMYLITTRPDIMFTVCAAARHQVTPNTSNLLSIKRIFKYLTAYPKLGLWYPRYSPFDLEAFSDSDYAGANGDRKSTTGGCQFLGRRLISWQCKKQTIVATSSCEAEYIDAAS</sequence>
<dbReference type="PANTHER" id="PTHR11439:SF495">
    <property type="entry name" value="REVERSE TRANSCRIPTASE, RNA-DEPENDENT DNA POLYMERASE-RELATED"/>
    <property type="match status" value="1"/>
</dbReference>
<evidence type="ECO:0000259" key="2">
    <source>
        <dbReference type="Pfam" id="PF07727"/>
    </source>
</evidence>
<dbReference type="InterPro" id="IPR043502">
    <property type="entry name" value="DNA/RNA_pol_sf"/>
</dbReference>
<dbReference type="PANTHER" id="PTHR11439">
    <property type="entry name" value="GAG-POL-RELATED RETROTRANSPOSON"/>
    <property type="match status" value="1"/>
</dbReference>